<dbReference type="EMBL" id="JH658073">
    <property type="protein sequence ID" value="EXM14246.1"/>
    <property type="molecule type" value="Genomic_DNA"/>
</dbReference>
<feature type="compositionally biased region" description="Low complexity" evidence="2">
    <location>
        <begin position="1"/>
        <end position="17"/>
    </location>
</feature>
<dbReference type="PROSITE" id="PS50003">
    <property type="entry name" value="PH_DOMAIN"/>
    <property type="match status" value="1"/>
</dbReference>
<dbReference type="InterPro" id="IPR043453">
    <property type="entry name" value="Slm1_PH"/>
</dbReference>
<protein>
    <recommendedName>
        <fullName evidence="3">PH domain-containing protein</fullName>
    </recommendedName>
</protein>
<reference evidence="4" key="1">
    <citation type="submission" date="2011-11" db="EMBL/GenBank/DDBJ databases">
        <title>The Genome Sequence of Fusarium oxysporum Cotton.</title>
        <authorList>
            <consortium name="The Broad Institute Genome Sequencing Platform"/>
            <person name="Ma L.-J."/>
            <person name="Gale L.R."/>
            <person name="Schwartz D.C."/>
            <person name="Zhou S."/>
            <person name="Corby-Kistler H."/>
            <person name="Young S.K."/>
            <person name="Zeng Q."/>
            <person name="Gargeya S."/>
            <person name="Fitzgerald M."/>
            <person name="Haas B."/>
            <person name="Abouelleil A."/>
            <person name="Alvarado L."/>
            <person name="Arachchi H.M."/>
            <person name="Berlin A."/>
            <person name="Brown A."/>
            <person name="Chapman S.B."/>
            <person name="Chen Z."/>
            <person name="Dunbar C."/>
            <person name="Freedman E."/>
            <person name="Gearin G."/>
            <person name="Goldberg J."/>
            <person name="Griggs A."/>
            <person name="Gujja S."/>
            <person name="Heiman D."/>
            <person name="Howarth C."/>
            <person name="Larson L."/>
            <person name="Lui A."/>
            <person name="MacDonald P.J.P."/>
            <person name="Montmayeur A."/>
            <person name="Murphy C."/>
            <person name="Neiman D."/>
            <person name="Pearson M."/>
            <person name="Priest M."/>
            <person name="Roberts A."/>
            <person name="Saif S."/>
            <person name="Shea T."/>
            <person name="Shenoy N."/>
            <person name="Sisk P."/>
            <person name="Stolte C."/>
            <person name="Sykes S."/>
            <person name="Wortman J."/>
            <person name="Nusbaum C."/>
            <person name="Birren B."/>
        </authorList>
    </citation>
    <scope>NUCLEOTIDE SEQUENCE [LARGE SCALE GENOMIC DNA]</scope>
    <source>
        <strain evidence="4">25433</strain>
    </source>
</reference>
<dbReference type="PANTHER" id="PTHR31941">
    <property type="entry name" value="CYTOSKELETAL SIGNALING PROTEIN SLM1"/>
    <property type="match status" value="1"/>
</dbReference>
<evidence type="ECO:0000256" key="2">
    <source>
        <dbReference type="SAM" id="MobiDB-lite"/>
    </source>
</evidence>
<dbReference type="SMART" id="SM00233">
    <property type="entry name" value="PH"/>
    <property type="match status" value="1"/>
</dbReference>
<dbReference type="InterPro" id="IPR046868">
    <property type="entry name" value="BAR_4"/>
</dbReference>
<gene>
    <name evidence="4" type="ORF">FOTG_17338</name>
</gene>
<dbReference type="InterPro" id="IPR011993">
    <property type="entry name" value="PH-like_dom_sf"/>
</dbReference>
<organism evidence="4">
    <name type="scientific">Fusarium oxysporum f. sp. vasinfectum 25433</name>
    <dbReference type="NCBI Taxonomy" id="1089449"/>
    <lineage>
        <taxon>Eukaryota</taxon>
        <taxon>Fungi</taxon>
        <taxon>Dikarya</taxon>
        <taxon>Ascomycota</taxon>
        <taxon>Pezizomycotina</taxon>
        <taxon>Sordariomycetes</taxon>
        <taxon>Hypocreomycetidae</taxon>
        <taxon>Hypocreales</taxon>
        <taxon>Nectriaceae</taxon>
        <taxon>Fusarium</taxon>
        <taxon>Fusarium oxysporum species complex</taxon>
    </lineage>
</organism>
<dbReference type="InterPro" id="IPR046869">
    <property type="entry name" value="SLM1/RGC1-like_PH"/>
</dbReference>
<dbReference type="AlphaFoldDB" id="X0KZY5"/>
<dbReference type="PANTHER" id="PTHR31941:SF16">
    <property type="entry name" value="PHOSPHATIDYLINOSITOL 4,5-BISPHOSPHATE-BINDING PROTEIN SLM1-RELATED"/>
    <property type="match status" value="1"/>
</dbReference>
<name>X0KZY5_FUSOX</name>
<dbReference type="CDD" id="cd13311">
    <property type="entry name" value="PH_Slm1"/>
    <property type="match status" value="1"/>
</dbReference>
<dbReference type="Pfam" id="PF20400">
    <property type="entry name" value="BAR_4"/>
    <property type="match status" value="1"/>
</dbReference>
<dbReference type="Proteomes" id="UP000030701">
    <property type="component" value="Unassembled WGS sequence"/>
</dbReference>
<feature type="region of interest" description="Disordered" evidence="2">
    <location>
        <begin position="1"/>
        <end position="23"/>
    </location>
</feature>
<dbReference type="HOGENOM" id="CLU_006465_1_1_1"/>
<sequence>MDLPSSHSWSQPSPLSHRPSPPQNPCCTYSYGRNSLPESYSAYFHDATTHSTADNANIYSQPQSNNECHFSNSLHAPRPLPLPASHFIEEWEASQHGSSILDFLPNSENMQRASSLYSYKMGDDQQLPVRQENLEENSLRLNGNLKRSSSRRSMRASTVTSLSPQSTSGPDETHSAFHCPVPTSGNPTDALSNRLQNWRKMLKGLILYFSEIQLHYEHRSNSLLKLANISNNISLPPGFLQSAGIDDALKFLRAYNKNAILDAKSAQEIEENMILTLTGLRNDLLQKIKEIKNLSDDFKTSIEMEMDYTRKAVKALGDVLNQKGLGESFTTSKQDPYLLRLAVDRQIERQIDEENYLHQAYLNLENTYQELESMAVGGIQMAYNAYASILKRDADNSYCLIQELRDRPIFTPKDHEWRHFVTHNEVFIDPNIPLRTTDQICYPGQHHKAAQEIRAGLLERKSKYLKNYTTGWYVLSATHLYQFKSADKAKAPIMSLYLPEQELGSHSNGGGCSNRFILKGRKTGGIYRGHTWVFRAESHDTMMAWYEDIKALMDKTPTERS</sequence>
<dbReference type="Pfam" id="PF20399">
    <property type="entry name" value="PH_20"/>
    <property type="match status" value="1"/>
</dbReference>
<accession>X0KZY5</accession>
<dbReference type="SUPFAM" id="SSF50729">
    <property type="entry name" value="PH domain-like"/>
    <property type="match status" value="1"/>
</dbReference>
<evidence type="ECO:0000256" key="1">
    <source>
        <dbReference type="ARBA" id="ARBA00022553"/>
    </source>
</evidence>
<keyword evidence="1" id="KW-0597">Phosphoprotein</keyword>
<evidence type="ECO:0000313" key="4">
    <source>
        <dbReference type="EMBL" id="EXM14246.1"/>
    </source>
</evidence>
<feature type="compositionally biased region" description="Polar residues" evidence="2">
    <location>
        <begin position="158"/>
        <end position="170"/>
    </location>
</feature>
<reference evidence="4" key="2">
    <citation type="submission" date="2012-05" db="EMBL/GenBank/DDBJ databases">
        <title>The Genome Annotation of Fusarium oxysporum Cotton.</title>
        <authorList>
            <consortium name="The Broad Institute Genomics Platform"/>
            <person name="Ma L.-J."/>
            <person name="Corby-Kistler H."/>
            <person name="Broz K."/>
            <person name="Gale L.R."/>
            <person name="Jonkers W."/>
            <person name="O'Donnell K."/>
            <person name="Ploetz R."/>
            <person name="Steinberg C."/>
            <person name="Schwartz D.C."/>
            <person name="VanEtten H."/>
            <person name="Zhou S."/>
            <person name="Young S.K."/>
            <person name="Zeng Q."/>
            <person name="Gargeya S."/>
            <person name="Fitzgerald M."/>
            <person name="Abouelleil A."/>
            <person name="Alvarado L."/>
            <person name="Chapman S.B."/>
            <person name="Gainer-Dewar J."/>
            <person name="Goldberg J."/>
            <person name="Griggs A."/>
            <person name="Gujja S."/>
            <person name="Hansen M."/>
            <person name="Howarth C."/>
            <person name="Imamovic A."/>
            <person name="Ireland A."/>
            <person name="Larimer J."/>
            <person name="McCowan C."/>
            <person name="Murphy C."/>
            <person name="Pearson M."/>
            <person name="Poon T.W."/>
            <person name="Priest M."/>
            <person name="Roberts A."/>
            <person name="Saif S."/>
            <person name="Shea T."/>
            <person name="Sykes S."/>
            <person name="Wortman J."/>
            <person name="Nusbaum C."/>
            <person name="Birren B."/>
        </authorList>
    </citation>
    <scope>NUCLEOTIDE SEQUENCE</scope>
    <source>
        <strain evidence="4">25433</strain>
    </source>
</reference>
<proteinExistence type="predicted"/>
<feature type="domain" description="PH" evidence="3">
    <location>
        <begin position="451"/>
        <end position="554"/>
    </location>
</feature>
<evidence type="ECO:0000259" key="3">
    <source>
        <dbReference type="PROSITE" id="PS50003"/>
    </source>
</evidence>
<feature type="region of interest" description="Disordered" evidence="2">
    <location>
        <begin position="131"/>
        <end position="174"/>
    </location>
</feature>
<dbReference type="InterPro" id="IPR001849">
    <property type="entry name" value="PH_domain"/>
</dbReference>
<dbReference type="Gene3D" id="2.30.29.30">
    <property type="entry name" value="Pleckstrin-homology domain (PH domain)/Phosphotyrosine-binding domain (PTB)"/>
    <property type="match status" value="1"/>
</dbReference>